<sequence>MSESSLQTYAGIHLSGPNAHKTSVVIMTGGLRDGNLKITHVFDKIGAIGGLFSDERLLDILKATKPEYVFVDCPVTEPPCVRCTRPACPGVDACDDLGVAFMQSIVSNNGRGRRRKRPINPQTQRVWDVRRWAADPAHLQEPSYSANMAPLVVRAKTLQRRIHSWRPNMKLRETSVPLSLRQLASQLALPQEWAMGYGSFGIGRKNRSLIFEALHQRKWVQLNHAEEVIASAENFHAFVCGVISCLFFENRVTQASNEFEEDQGWVYLPDLSESQE</sequence>
<protein>
    <recommendedName>
        <fullName evidence="3">DUF429 domain-containing protein</fullName>
    </recommendedName>
</protein>
<evidence type="ECO:0008006" key="3">
    <source>
        <dbReference type="Google" id="ProtNLM"/>
    </source>
</evidence>
<dbReference type="RefSeq" id="WP_143478166.1">
    <property type="nucleotide sequence ID" value="NZ_SLZT01000007.1"/>
</dbReference>
<accession>A0A1Y6BPT6</accession>
<dbReference type="AlphaFoldDB" id="A0A1Y6BPT6"/>
<evidence type="ECO:0000313" key="2">
    <source>
        <dbReference type="Proteomes" id="UP000192907"/>
    </source>
</evidence>
<name>A0A1Y6BPT6_9BACT</name>
<dbReference type="Proteomes" id="UP000192907">
    <property type="component" value="Unassembled WGS sequence"/>
</dbReference>
<proteinExistence type="predicted"/>
<dbReference type="STRING" id="1513793.SAMN06296036_107150"/>
<gene>
    <name evidence="1" type="ORF">SAMN06296036_107150</name>
</gene>
<keyword evidence="2" id="KW-1185">Reference proteome</keyword>
<dbReference type="EMBL" id="FWZT01000007">
    <property type="protein sequence ID" value="SMF21992.1"/>
    <property type="molecule type" value="Genomic_DNA"/>
</dbReference>
<reference evidence="2" key="1">
    <citation type="submission" date="2017-04" db="EMBL/GenBank/DDBJ databases">
        <authorList>
            <person name="Varghese N."/>
            <person name="Submissions S."/>
        </authorList>
    </citation>
    <scope>NUCLEOTIDE SEQUENCE [LARGE SCALE GENOMIC DNA]</scope>
    <source>
        <strain evidence="2">RKEM611</strain>
    </source>
</reference>
<evidence type="ECO:0000313" key="1">
    <source>
        <dbReference type="EMBL" id="SMF21992.1"/>
    </source>
</evidence>
<organism evidence="1 2">
    <name type="scientific">Pseudobacteriovorax antillogorgiicola</name>
    <dbReference type="NCBI Taxonomy" id="1513793"/>
    <lineage>
        <taxon>Bacteria</taxon>
        <taxon>Pseudomonadati</taxon>
        <taxon>Bdellovibrionota</taxon>
        <taxon>Oligoflexia</taxon>
        <taxon>Oligoflexales</taxon>
        <taxon>Pseudobacteriovoracaceae</taxon>
        <taxon>Pseudobacteriovorax</taxon>
    </lineage>
</organism>